<reference evidence="2" key="1">
    <citation type="journal article" date="2019" name="Int. J. Syst. Evol. Microbiol.">
        <title>The Global Catalogue of Microorganisms (GCM) 10K type strain sequencing project: providing services to taxonomists for standard genome sequencing and annotation.</title>
        <authorList>
            <consortium name="The Broad Institute Genomics Platform"/>
            <consortium name="The Broad Institute Genome Sequencing Center for Infectious Disease"/>
            <person name="Wu L."/>
            <person name="Ma J."/>
        </authorList>
    </citation>
    <scope>NUCLEOTIDE SEQUENCE [LARGE SCALE GENOMIC DNA]</scope>
    <source>
        <strain evidence="2">JCM 15442</strain>
    </source>
</reference>
<proteinExistence type="predicted"/>
<evidence type="ECO:0000313" key="1">
    <source>
        <dbReference type="EMBL" id="GGL79180.1"/>
    </source>
</evidence>
<protein>
    <submittedName>
        <fullName evidence="1">Uncharacterized protein</fullName>
    </submittedName>
</protein>
<dbReference type="EMBL" id="BMOL01000006">
    <property type="protein sequence ID" value="GGL79180.1"/>
    <property type="molecule type" value="Genomic_DNA"/>
</dbReference>
<evidence type="ECO:0000313" key="2">
    <source>
        <dbReference type="Proteomes" id="UP000639973"/>
    </source>
</evidence>
<sequence>MLKHSQEDSGEPLKYVRISVWQLDFQVGGERVSMQQGSLSVRSIAELISSCANRVSLKAPLTPRA</sequence>
<accession>A0ABQ2G7M9</accession>
<gene>
    <name evidence="1" type="ORF">GCM10010840_16280</name>
</gene>
<keyword evidence="2" id="KW-1185">Reference proteome</keyword>
<name>A0ABQ2G7M9_9DEIO</name>
<dbReference type="RefSeq" id="WP_188970770.1">
    <property type="nucleotide sequence ID" value="NZ_BMOL01000006.1"/>
</dbReference>
<organism evidence="1 2">
    <name type="scientific">Deinococcus aerolatus</name>
    <dbReference type="NCBI Taxonomy" id="522487"/>
    <lineage>
        <taxon>Bacteria</taxon>
        <taxon>Thermotogati</taxon>
        <taxon>Deinococcota</taxon>
        <taxon>Deinococci</taxon>
        <taxon>Deinococcales</taxon>
        <taxon>Deinococcaceae</taxon>
        <taxon>Deinococcus</taxon>
    </lineage>
</organism>
<dbReference type="Proteomes" id="UP000639973">
    <property type="component" value="Unassembled WGS sequence"/>
</dbReference>
<comment type="caution">
    <text evidence="1">The sequence shown here is derived from an EMBL/GenBank/DDBJ whole genome shotgun (WGS) entry which is preliminary data.</text>
</comment>